<dbReference type="InterPro" id="IPR015413">
    <property type="entry name" value="Methionyl/Leucyl_tRNA_Synth"/>
</dbReference>
<dbReference type="PANTHER" id="PTHR43326:SF1">
    <property type="entry name" value="METHIONINE--TRNA LIGASE, MITOCHONDRIAL"/>
    <property type="match status" value="1"/>
</dbReference>
<dbReference type="SUPFAM" id="SSF53335">
    <property type="entry name" value="S-adenosyl-L-methionine-dependent methyltransferases"/>
    <property type="match status" value="1"/>
</dbReference>
<evidence type="ECO:0000259" key="10">
    <source>
        <dbReference type="Pfam" id="PF08241"/>
    </source>
</evidence>
<dbReference type="InterPro" id="IPR014758">
    <property type="entry name" value="Met-tRNA_synth"/>
</dbReference>
<evidence type="ECO:0000256" key="2">
    <source>
        <dbReference type="ARBA" id="ARBA00022598"/>
    </source>
</evidence>
<name>A0A077Z4C7_TRITR</name>
<dbReference type="Pfam" id="PF08241">
    <property type="entry name" value="Methyltransf_11"/>
    <property type="match status" value="1"/>
</dbReference>
<dbReference type="STRING" id="36087.A0A077Z4C7"/>
<evidence type="ECO:0000256" key="6">
    <source>
        <dbReference type="ARBA" id="ARBA00023146"/>
    </source>
</evidence>
<dbReference type="Pfam" id="PF09334">
    <property type="entry name" value="tRNA-synt_1g"/>
    <property type="match status" value="1"/>
</dbReference>
<accession>A0A077Z4C7</accession>
<dbReference type="GO" id="GO:0004825">
    <property type="term" value="F:methionine-tRNA ligase activity"/>
    <property type="evidence" value="ECO:0007669"/>
    <property type="project" value="UniProtKB-EC"/>
</dbReference>
<comment type="similarity">
    <text evidence="9">Belongs to the class-I aminoacyl-tRNA synthetase family.</text>
</comment>
<feature type="domain" description="Methyltransferase type 11" evidence="10">
    <location>
        <begin position="56"/>
        <end position="155"/>
    </location>
</feature>
<dbReference type="InterPro" id="IPR009080">
    <property type="entry name" value="tRNAsynth_Ia_anticodon-bd"/>
</dbReference>
<dbReference type="Pfam" id="PF19303">
    <property type="entry name" value="Anticodon_3"/>
    <property type="match status" value="1"/>
</dbReference>
<dbReference type="EC" id="6.1.1.10" evidence="1"/>
<dbReference type="Proteomes" id="UP000030665">
    <property type="component" value="Unassembled WGS sequence"/>
</dbReference>
<dbReference type="NCBIfam" id="TIGR00398">
    <property type="entry name" value="metG"/>
    <property type="match status" value="1"/>
</dbReference>
<keyword evidence="14" id="KW-1185">Reference proteome</keyword>
<evidence type="ECO:0000256" key="4">
    <source>
        <dbReference type="ARBA" id="ARBA00022840"/>
    </source>
</evidence>
<dbReference type="InterPro" id="IPR033911">
    <property type="entry name" value="MetRS_core"/>
</dbReference>
<keyword evidence="6 9" id="KW-0030">Aminoacyl-tRNA synthetase</keyword>
<feature type="domain" description="Methionyl-tRNA synthetase anticodon-binding" evidence="12">
    <location>
        <begin position="637"/>
        <end position="737"/>
    </location>
</feature>
<evidence type="ECO:0000313" key="13">
    <source>
        <dbReference type="EMBL" id="CDW54659.1"/>
    </source>
</evidence>
<evidence type="ECO:0000256" key="1">
    <source>
        <dbReference type="ARBA" id="ARBA00012838"/>
    </source>
</evidence>
<evidence type="ECO:0000256" key="7">
    <source>
        <dbReference type="ARBA" id="ARBA00026124"/>
    </source>
</evidence>
<dbReference type="SUPFAM" id="SSF47323">
    <property type="entry name" value="Anticodon-binding domain of a subclass of class I aminoacyl-tRNA synthetases"/>
    <property type="match status" value="1"/>
</dbReference>
<keyword evidence="5 9" id="KW-0648">Protein biosynthesis</keyword>
<keyword evidence="4 9" id="KW-0067">ATP-binding</keyword>
<keyword evidence="2 9" id="KW-0436">Ligase</keyword>
<reference evidence="13" key="2">
    <citation type="submission" date="2014-03" db="EMBL/GenBank/DDBJ databases">
        <title>The whipworm genome and dual-species transcriptomics of an intimate host-pathogen interaction.</title>
        <authorList>
            <person name="Foth B.J."/>
            <person name="Tsai I.J."/>
            <person name="Reid A.J."/>
            <person name="Bancroft A.J."/>
            <person name="Nichol S."/>
            <person name="Tracey A."/>
            <person name="Holroyd N."/>
            <person name="Cotton J.A."/>
            <person name="Stanley E.J."/>
            <person name="Zarowiecki M."/>
            <person name="Liu J.Z."/>
            <person name="Huckvale T."/>
            <person name="Cooper P.J."/>
            <person name="Grencis R.K."/>
            <person name="Berriman M."/>
        </authorList>
    </citation>
    <scope>NUCLEOTIDE SEQUENCE [LARGE SCALE GENOMIC DNA]</scope>
</reference>
<dbReference type="Gene3D" id="2.170.220.10">
    <property type="match status" value="1"/>
</dbReference>
<dbReference type="InterPro" id="IPR014729">
    <property type="entry name" value="Rossmann-like_a/b/a_fold"/>
</dbReference>
<dbReference type="Gene3D" id="3.40.50.150">
    <property type="entry name" value="Vaccinia Virus protein VP39"/>
    <property type="match status" value="1"/>
</dbReference>
<dbReference type="PRINTS" id="PR01041">
    <property type="entry name" value="TRNASYNTHMET"/>
</dbReference>
<dbReference type="GO" id="GO:0008757">
    <property type="term" value="F:S-adenosylmethionine-dependent methyltransferase activity"/>
    <property type="evidence" value="ECO:0007669"/>
    <property type="project" value="InterPro"/>
</dbReference>
<reference evidence="13" key="1">
    <citation type="submission" date="2014-01" db="EMBL/GenBank/DDBJ databases">
        <authorList>
            <person name="Aslett M."/>
        </authorList>
    </citation>
    <scope>NUCLEOTIDE SEQUENCE</scope>
</reference>
<evidence type="ECO:0000259" key="11">
    <source>
        <dbReference type="Pfam" id="PF09334"/>
    </source>
</evidence>
<evidence type="ECO:0000259" key="12">
    <source>
        <dbReference type="Pfam" id="PF19303"/>
    </source>
</evidence>
<dbReference type="SUPFAM" id="SSF52374">
    <property type="entry name" value="Nucleotidylyl transferase"/>
    <property type="match status" value="1"/>
</dbReference>
<dbReference type="InterPro" id="IPR041872">
    <property type="entry name" value="Anticodon_Met"/>
</dbReference>
<dbReference type="CDD" id="cd02440">
    <property type="entry name" value="AdoMet_MTases"/>
    <property type="match status" value="1"/>
</dbReference>
<feature type="domain" description="Methionyl/Leucyl tRNA synthetase" evidence="11">
    <location>
        <begin position="269"/>
        <end position="613"/>
    </location>
</feature>
<dbReference type="Gene3D" id="3.40.50.620">
    <property type="entry name" value="HUPs"/>
    <property type="match status" value="1"/>
</dbReference>
<evidence type="ECO:0000256" key="8">
    <source>
        <dbReference type="ARBA" id="ARBA00030331"/>
    </source>
</evidence>
<dbReference type="CDD" id="cd07957">
    <property type="entry name" value="Anticodon_Ia_Met"/>
    <property type="match status" value="1"/>
</dbReference>
<gene>
    <name evidence="13" type="ORF">TTRE_0000292901</name>
</gene>
<protein>
    <recommendedName>
        <fullName evidence="7">Methionine--tRNA ligase, mitochondrial</fullName>
        <ecNumber evidence="1">6.1.1.10</ecNumber>
    </recommendedName>
    <alternativeName>
        <fullName evidence="8">Mitochondrial methionyl-tRNA synthetase</fullName>
    </alternativeName>
</protein>
<evidence type="ECO:0000256" key="3">
    <source>
        <dbReference type="ARBA" id="ARBA00022741"/>
    </source>
</evidence>
<sequence>MFNLPEFVAKRLSRELKCPTPTFYGYLTAFLLLRRSGRVSEQAVELLPVTPNDKVLEVGFGLGRGLLKLFEKIELGNGSVYGTERSEYLAQRANKLLALELATGKLEIFYTPAVHLPFLDDSFDWIFHNDCFYYFLGAPCLHELSRVLKPEGKMVTALSLERLKWLQSRNLLRGAFFRNPLDYMIALERCGFCDVRFEYHKVGTERFETIFASKSVEQSMRTLEQKENEFFDELIKREKARRSLESSLPVSQVNPTYELLPLLMEVGLAPHIGHLYTSLIADATNRWHKLKATEEQVTLFTTGTDEYGSKVAKAAANAGQSVEDYCNEISQKYKCMHDKFAIETSQFIRTTEERHRRAVHHFWGVLARRGCLYKGNYSGWYCTSDECFYSADELCDSESGKISKQSGHPVTWLSETNYMFRLKQFLPTVKSWLQSSGVIQPEKYLPLLLDQIDILEDISVSRDSKRQPWGIDVPKDASQTIYVWLDALVNYLTVAGYPDQLNRWPPDCHVVGKDILKFHGIFWPAFLLAADLPLPKKVFCHAHWTVDGRKMSKSLKNVVDPIKEADRLTAEGLRYFLLRQGVAHSDGNYSTRLASEVVNDELANGIGNLLGRITSKSLLKNNLFPDYHETVVSECFAEEATLIEKLNRLPDFVAASYDNMNFAQAINAVVTMVKQTNAFVQQNAPWKLVKVEDSQERLNTVLYFAMQALRVASILLTPVVPALSGRILDRLGIEQQHRSFAHCKLMNYPSRCLVGTPLNLDNFEKCFPRVSAE</sequence>
<evidence type="ECO:0000313" key="14">
    <source>
        <dbReference type="Proteomes" id="UP000030665"/>
    </source>
</evidence>
<dbReference type="PANTHER" id="PTHR43326">
    <property type="entry name" value="METHIONYL-TRNA SYNTHETASE"/>
    <property type="match status" value="1"/>
</dbReference>
<dbReference type="Gene3D" id="1.10.730.10">
    <property type="entry name" value="Isoleucyl-tRNA Synthetase, Domain 1"/>
    <property type="match status" value="1"/>
</dbReference>
<dbReference type="InterPro" id="IPR013216">
    <property type="entry name" value="Methyltransf_11"/>
</dbReference>
<dbReference type="CDD" id="cd00814">
    <property type="entry name" value="MetRS_core"/>
    <property type="match status" value="1"/>
</dbReference>
<dbReference type="EMBL" id="HG805910">
    <property type="protein sequence ID" value="CDW54659.1"/>
    <property type="molecule type" value="Genomic_DNA"/>
</dbReference>
<proteinExistence type="inferred from homology"/>
<dbReference type="GO" id="GO:0005524">
    <property type="term" value="F:ATP binding"/>
    <property type="evidence" value="ECO:0007669"/>
    <property type="project" value="UniProtKB-KW"/>
</dbReference>
<evidence type="ECO:0000256" key="5">
    <source>
        <dbReference type="ARBA" id="ARBA00022917"/>
    </source>
</evidence>
<evidence type="ECO:0000256" key="9">
    <source>
        <dbReference type="RuleBase" id="RU363039"/>
    </source>
</evidence>
<organism evidence="13 14">
    <name type="scientific">Trichuris trichiura</name>
    <name type="common">Whipworm</name>
    <name type="synonym">Trichocephalus trichiurus</name>
    <dbReference type="NCBI Taxonomy" id="36087"/>
    <lineage>
        <taxon>Eukaryota</taxon>
        <taxon>Metazoa</taxon>
        <taxon>Ecdysozoa</taxon>
        <taxon>Nematoda</taxon>
        <taxon>Enoplea</taxon>
        <taxon>Dorylaimia</taxon>
        <taxon>Trichinellida</taxon>
        <taxon>Trichuridae</taxon>
        <taxon>Trichuris</taxon>
    </lineage>
</organism>
<dbReference type="InterPro" id="IPR029063">
    <property type="entry name" value="SAM-dependent_MTases_sf"/>
</dbReference>
<dbReference type="InterPro" id="IPR023457">
    <property type="entry name" value="Met-tRNA_synth_2"/>
</dbReference>
<keyword evidence="3 9" id="KW-0547">Nucleotide-binding</keyword>
<dbReference type="OrthoDB" id="5844513at2759"/>
<dbReference type="GO" id="GO:0006431">
    <property type="term" value="P:methionyl-tRNA aminoacylation"/>
    <property type="evidence" value="ECO:0007669"/>
    <property type="project" value="InterPro"/>
</dbReference>
<dbReference type="AlphaFoldDB" id="A0A077Z4C7"/>